<keyword evidence="3" id="KW-1185">Reference proteome</keyword>
<organism evidence="2 3">
    <name type="scientific">Pleuronectes platessa</name>
    <name type="common">European plaice</name>
    <dbReference type="NCBI Taxonomy" id="8262"/>
    <lineage>
        <taxon>Eukaryota</taxon>
        <taxon>Metazoa</taxon>
        <taxon>Chordata</taxon>
        <taxon>Craniata</taxon>
        <taxon>Vertebrata</taxon>
        <taxon>Euteleostomi</taxon>
        <taxon>Actinopterygii</taxon>
        <taxon>Neopterygii</taxon>
        <taxon>Teleostei</taxon>
        <taxon>Neoteleostei</taxon>
        <taxon>Acanthomorphata</taxon>
        <taxon>Carangaria</taxon>
        <taxon>Pleuronectiformes</taxon>
        <taxon>Pleuronectoidei</taxon>
        <taxon>Pleuronectidae</taxon>
        <taxon>Pleuronectes</taxon>
    </lineage>
</organism>
<gene>
    <name evidence="2" type="ORF">PLEPLA_LOCUS11899</name>
</gene>
<dbReference type="Proteomes" id="UP001153269">
    <property type="component" value="Unassembled WGS sequence"/>
</dbReference>
<dbReference type="AlphaFoldDB" id="A0A9N7YFP2"/>
<comment type="caution">
    <text evidence="2">The sequence shown here is derived from an EMBL/GenBank/DDBJ whole genome shotgun (WGS) entry which is preliminary data.</text>
</comment>
<evidence type="ECO:0000313" key="2">
    <source>
        <dbReference type="EMBL" id="CAB1423978.1"/>
    </source>
</evidence>
<evidence type="ECO:0000313" key="3">
    <source>
        <dbReference type="Proteomes" id="UP001153269"/>
    </source>
</evidence>
<dbReference type="EMBL" id="CADEAL010000697">
    <property type="protein sequence ID" value="CAB1423978.1"/>
    <property type="molecule type" value="Genomic_DNA"/>
</dbReference>
<proteinExistence type="predicted"/>
<feature type="region of interest" description="Disordered" evidence="1">
    <location>
        <begin position="1"/>
        <end position="68"/>
    </location>
</feature>
<sequence length="153" mass="17483">MHGRIRKKLTGEGGVRDEAKGTERRREPQDNNYKQLKYKVKSQPQLNGLCKHQTHTPPSPPPPLLLRSSPLNPLFPPLISSFLFPSPLLSYIMGLALIQCSLDWAVDTMRPGEWRQIEGMHLNKPNYDMMTALTMPKREPQMDSRAFVSQVHP</sequence>
<protein>
    <submittedName>
        <fullName evidence="2">Uncharacterized protein</fullName>
    </submittedName>
</protein>
<name>A0A9N7YFP2_PLEPL</name>
<evidence type="ECO:0000256" key="1">
    <source>
        <dbReference type="SAM" id="MobiDB-lite"/>
    </source>
</evidence>
<accession>A0A9N7YFP2</accession>
<reference evidence="2" key="1">
    <citation type="submission" date="2020-03" db="EMBL/GenBank/DDBJ databases">
        <authorList>
            <person name="Weist P."/>
        </authorList>
    </citation>
    <scope>NUCLEOTIDE SEQUENCE</scope>
</reference>
<feature type="compositionally biased region" description="Basic and acidic residues" evidence="1">
    <location>
        <begin position="14"/>
        <end position="29"/>
    </location>
</feature>